<reference evidence="1" key="1">
    <citation type="submission" date="2018-11" db="EMBL/GenBank/DDBJ databases">
        <title>The sequence and de novo assembly of Larimichthys crocea genome using PacBio and Hi-C technologies.</title>
        <authorList>
            <person name="Xu P."/>
            <person name="Chen B."/>
            <person name="Zhou Z."/>
            <person name="Ke Q."/>
            <person name="Wu Y."/>
            <person name="Bai H."/>
            <person name="Pu F."/>
        </authorList>
    </citation>
    <scope>NUCLEOTIDE SEQUENCE</scope>
    <source>
        <tissue evidence="1">Muscle</tissue>
    </source>
</reference>
<dbReference type="Proteomes" id="UP000793456">
    <property type="component" value="Chromosome X"/>
</dbReference>
<accession>A0ACD3R3Z8</accession>
<evidence type="ECO:0000313" key="2">
    <source>
        <dbReference type="Proteomes" id="UP000793456"/>
    </source>
</evidence>
<dbReference type="EMBL" id="CM011683">
    <property type="protein sequence ID" value="TMS14144.1"/>
    <property type="molecule type" value="Genomic_DNA"/>
</dbReference>
<proteinExistence type="predicted"/>
<keyword evidence="2" id="KW-1185">Reference proteome</keyword>
<protein>
    <submittedName>
        <fullName evidence="1">Uncharacterized protein</fullName>
    </submittedName>
</protein>
<sequence length="391" mass="42912">METEEQARNRFQSELEFVQCLANPNYLNCILIAFTCWNCCSMNTSGKSWSTLSVPSLSTSSSYCTGSTTPGNAPGCSRHWPSSSSRNSSRRHTGTPPPSNDVTGGCGRCCRGWPSSVPGRRDSVQPDTYCPVLNSFAPPVVFELTDKVGGTWCYDERVGTYDNGLPVHSSMYRDLKTNLPKEVMMFPDYPFDPKLNSFLPHQEVQRYLEGYCQSYNILPHIRFNTVVESVKPVGMTTEGGESRTTWKVTSSDPSGHRKTETFDSVFVCSGHYSHPHTPDIPGIENFKGKVLHSHVYRYAEPFSGQSVVVLGAKASGLDISIELAKVGAQVTLSHGRPRFTFPLPPGIRQSSPAVAVDEDGSIRFQDGSVGTADVLMFCTGYKLQVSISGRS</sequence>
<comment type="caution">
    <text evidence="1">The sequence shown here is derived from an EMBL/GenBank/DDBJ whole genome shotgun (WGS) entry which is preliminary data.</text>
</comment>
<gene>
    <name evidence="1" type="ORF">E3U43_022624</name>
</gene>
<name>A0ACD3R3Z8_LARCR</name>
<organism evidence="1 2">
    <name type="scientific">Larimichthys crocea</name>
    <name type="common">Large yellow croaker</name>
    <name type="synonym">Pseudosciaena crocea</name>
    <dbReference type="NCBI Taxonomy" id="215358"/>
    <lineage>
        <taxon>Eukaryota</taxon>
        <taxon>Metazoa</taxon>
        <taxon>Chordata</taxon>
        <taxon>Craniata</taxon>
        <taxon>Vertebrata</taxon>
        <taxon>Euteleostomi</taxon>
        <taxon>Actinopterygii</taxon>
        <taxon>Neopterygii</taxon>
        <taxon>Teleostei</taxon>
        <taxon>Neoteleostei</taxon>
        <taxon>Acanthomorphata</taxon>
        <taxon>Eupercaria</taxon>
        <taxon>Sciaenidae</taxon>
        <taxon>Larimichthys</taxon>
    </lineage>
</organism>
<evidence type="ECO:0000313" key="1">
    <source>
        <dbReference type="EMBL" id="TMS14144.1"/>
    </source>
</evidence>